<dbReference type="EMBL" id="JENY01000014">
    <property type="protein sequence ID" value="EXL07881.1"/>
    <property type="molecule type" value="Genomic_DNA"/>
</dbReference>
<evidence type="ECO:0000256" key="9">
    <source>
        <dbReference type="ARBA" id="ARBA00022989"/>
    </source>
</evidence>
<evidence type="ECO:0000259" key="14">
    <source>
        <dbReference type="Pfam" id="PF01292"/>
    </source>
</evidence>
<evidence type="ECO:0000256" key="5">
    <source>
        <dbReference type="ARBA" id="ARBA00022617"/>
    </source>
</evidence>
<keyword evidence="18" id="KW-1185">Reference proteome</keyword>
<dbReference type="InterPro" id="IPR016174">
    <property type="entry name" value="Di-haem_cyt_TM"/>
</dbReference>
<evidence type="ECO:0000256" key="7">
    <source>
        <dbReference type="ARBA" id="ARBA00022723"/>
    </source>
</evidence>
<comment type="similarity">
    <text evidence="12">Belongs to the cytochrome b561 family.</text>
</comment>
<keyword evidence="11 13" id="KW-0472">Membrane</keyword>
<dbReference type="Gene3D" id="1.20.950.20">
    <property type="entry name" value="Transmembrane di-heme cytochromes, Chain C"/>
    <property type="match status" value="1"/>
</dbReference>
<feature type="transmembrane region" description="Helical" evidence="13">
    <location>
        <begin position="122"/>
        <end position="142"/>
    </location>
</feature>
<evidence type="ECO:0000256" key="10">
    <source>
        <dbReference type="ARBA" id="ARBA00023004"/>
    </source>
</evidence>
<keyword evidence="8" id="KW-0249">Electron transport</keyword>
<evidence type="ECO:0000256" key="8">
    <source>
        <dbReference type="ARBA" id="ARBA00022982"/>
    </source>
</evidence>
<evidence type="ECO:0000313" key="15">
    <source>
        <dbReference type="EMBL" id="EXL07881.1"/>
    </source>
</evidence>
<comment type="subcellular location">
    <subcellularLocation>
        <location evidence="2">Cell membrane</location>
        <topology evidence="2">Multi-pass membrane protein</topology>
    </subcellularLocation>
</comment>
<dbReference type="OrthoDB" id="8156287at2"/>
<feature type="domain" description="Cytochrome b561 bacterial/Ni-hydrogenase" evidence="14">
    <location>
        <begin position="4"/>
        <end position="153"/>
    </location>
</feature>
<evidence type="ECO:0000256" key="3">
    <source>
        <dbReference type="ARBA" id="ARBA00022448"/>
    </source>
</evidence>
<dbReference type="SUPFAM" id="SSF81342">
    <property type="entry name" value="Transmembrane di-heme cytochromes"/>
    <property type="match status" value="1"/>
</dbReference>
<dbReference type="PANTHER" id="PTHR30529:SF1">
    <property type="entry name" value="CYTOCHROME B561 HOMOLOG 2"/>
    <property type="match status" value="1"/>
</dbReference>
<name>A0A011UNZ9_9HYPH</name>
<dbReference type="RefSeq" id="WP_035026738.1">
    <property type="nucleotide sequence ID" value="NZ_KK073887.1"/>
</dbReference>
<feature type="transmembrane region" description="Helical" evidence="13">
    <location>
        <begin position="49"/>
        <end position="67"/>
    </location>
</feature>
<evidence type="ECO:0000256" key="6">
    <source>
        <dbReference type="ARBA" id="ARBA00022692"/>
    </source>
</evidence>
<dbReference type="eggNOG" id="COG3038">
    <property type="taxonomic scope" value="Bacteria"/>
</dbReference>
<dbReference type="InterPro" id="IPR052168">
    <property type="entry name" value="Cytochrome_b561_oxidase"/>
</dbReference>
<gene>
    <name evidence="15" type="ORF">BG36_04660</name>
    <name evidence="16" type="ORF">DES43_112104</name>
</gene>
<evidence type="ECO:0000256" key="2">
    <source>
        <dbReference type="ARBA" id="ARBA00004651"/>
    </source>
</evidence>
<keyword evidence="10" id="KW-0408">Iron</keyword>
<dbReference type="InterPro" id="IPR011577">
    <property type="entry name" value="Cyt_b561_bac/Ni-Hgenase"/>
</dbReference>
<keyword evidence="7" id="KW-0479">Metal-binding</keyword>
<dbReference type="GO" id="GO:0009055">
    <property type="term" value="F:electron transfer activity"/>
    <property type="evidence" value="ECO:0007669"/>
    <property type="project" value="InterPro"/>
</dbReference>
<reference evidence="16 18" key="2">
    <citation type="submission" date="2019-03" db="EMBL/GenBank/DDBJ databases">
        <title>Genomic Encyclopedia of Type Strains, Phase IV (KMG-IV): sequencing the most valuable type-strain genomes for metagenomic binning, comparative biology and taxonomic classification.</title>
        <authorList>
            <person name="Goeker M."/>
        </authorList>
    </citation>
    <scope>NUCLEOTIDE SEQUENCE [LARGE SCALE GENOMIC DNA]</scope>
    <source>
        <strain evidence="16 18">DSM 11603</strain>
    </source>
</reference>
<keyword evidence="3" id="KW-0813">Transport</keyword>
<dbReference type="Proteomes" id="UP000294958">
    <property type="component" value="Unassembled WGS sequence"/>
</dbReference>
<evidence type="ECO:0000256" key="4">
    <source>
        <dbReference type="ARBA" id="ARBA00022475"/>
    </source>
</evidence>
<keyword evidence="5" id="KW-0349">Heme</keyword>
<keyword evidence="4" id="KW-1003">Cell membrane</keyword>
<dbReference type="GO" id="GO:0022904">
    <property type="term" value="P:respiratory electron transport chain"/>
    <property type="evidence" value="ECO:0007669"/>
    <property type="project" value="InterPro"/>
</dbReference>
<comment type="caution">
    <text evidence="15">The sequence shown here is derived from an EMBL/GenBank/DDBJ whole genome shotgun (WGS) entry which is preliminary data.</text>
</comment>
<dbReference type="GO" id="GO:0020037">
    <property type="term" value="F:heme binding"/>
    <property type="evidence" value="ECO:0007669"/>
    <property type="project" value="TreeGrafter"/>
</dbReference>
<evidence type="ECO:0000256" key="12">
    <source>
        <dbReference type="ARBA" id="ARBA00037975"/>
    </source>
</evidence>
<keyword evidence="9 13" id="KW-1133">Transmembrane helix</keyword>
<proteinExistence type="inferred from homology"/>
<feature type="transmembrane region" description="Helical" evidence="13">
    <location>
        <begin position="9"/>
        <end position="29"/>
    </location>
</feature>
<evidence type="ECO:0000256" key="11">
    <source>
        <dbReference type="ARBA" id="ARBA00023136"/>
    </source>
</evidence>
<dbReference type="EMBL" id="SNZF01000012">
    <property type="protein sequence ID" value="TDR34892.1"/>
    <property type="molecule type" value="Genomic_DNA"/>
</dbReference>
<dbReference type="PANTHER" id="PTHR30529">
    <property type="entry name" value="CYTOCHROME B561"/>
    <property type="match status" value="1"/>
</dbReference>
<dbReference type="GO" id="GO:0046872">
    <property type="term" value="F:metal ion binding"/>
    <property type="evidence" value="ECO:0007669"/>
    <property type="project" value="UniProtKB-KW"/>
</dbReference>
<dbReference type="HOGENOM" id="CLU_095321_2_1_5"/>
<dbReference type="GO" id="GO:0005886">
    <property type="term" value="C:plasma membrane"/>
    <property type="evidence" value="ECO:0007669"/>
    <property type="project" value="UniProtKB-SubCell"/>
</dbReference>
<dbReference type="Pfam" id="PF01292">
    <property type="entry name" value="Ni_hydr_CYTB"/>
    <property type="match status" value="1"/>
</dbReference>
<feature type="transmembrane region" description="Helical" evidence="13">
    <location>
        <begin position="88"/>
        <end position="110"/>
    </location>
</feature>
<comment type="cofactor">
    <cofactor evidence="1">
        <name>heme b</name>
        <dbReference type="ChEBI" id="CHEBI:60344"/>
    </cofactor>
</comment>
<evidence type="ECO:0000256" key="1">
    <source>
        <dbReference type="ARBA" id="ARBA00001970"/>
    </source>
</evidence>
<protein>
    <submittedName>
        <fullName evidence="16">Cytochrome b561</fullName>
    </submittedName>
    <submittedName>
        <fullName evidence="15">Membrane protein</fullName>
    </submittedName>
</protein>
<accession>A0A011UNZ9</accession>
<evidence type="ECO:0000313" key="16">
    <source>
        <dbReference type="EMBL" id="TDR34892.1"/>
    </source>
</evidence>
<dbReference type="Proteomes" id="UP000019849">
    <property type="component" value="Unassembled WGS sequence"/>
</dbReference>
<evidence type="ECO:0000256" key="13">
    <source>
        <dbReference type="SAM" id="Phobius"/>
    </source>
</evidence>
<dbReference type="AlphaFoldDB" id="A0A011UNZ9"/>
<keyword evidence="6 13" id="KW-0812">Transmembrane</keyword>
<organism evidence="15 17">
    <name type="scientific">Aquamicrobium defluvii</name>
    <dbReference type="NCBI Taxonomy" id="69279"/>
    <lineage>
        <taxon>Bacteria</taxon>
        <taxon>Pseudomonadati</taxon>
        <taxon>Pseudomonadota</taxon>
        <taxon>Alphaproteobacteria</taxon>
        <taxon>Hyphomicrobiales</taxon>
        <taxon>Phyllobacteriaceae</taxon>
        <taxon>Aquamicrobium</taxon>
    </lineage>
</organism>
<dbReference type="STRING" id="69279.BG36_04660"/>
<evidence type="ECO:0000313" key="17">
    <source>
        <dbReference type="Proteomes" id="UP000019849"/>
    </source>
</evidence>
<sequence length="157" mass="17684">MRKYSNTQIALHWAVVLMITVQWWTAAAIPRTHSPLLPPSAWDLFQHKVHNYCGMTIGVLIALRVALRFARGSWSGFRLSNWKDHTAAFVHWGLYAALAAQAFTGFVAAYYWGPAAAVHKTIWNVTLALISIHVAAAAWHGFRRDQVLSRMFPSKQA</sequence>
<reference evidence="15 17" key="1">
    <citation type="submission" date="2014-02" db="EMBL/GenBank/DDBJ databases">
        <title>Aquamicrobium defluvii Genome sequencing.</title>
        <authorList>
            <person name="Wang X."/>
        </authorList>
    </citation>
    <scope>NUCLEOTIDE SEQUENCE [LARGE SCALE GENOMIC DNA]</scope>
    <source>
        <strain evidence="15 17">W13Z1</strain>
    </source>
</reference>
<evidence type="ECO:0000313" key="18">
    <source>
        <dbReference type="Proteomes" id="UP000294958"/>
    </source>
</evidence>